<organism evidence="2">
    <name type="scientific">uncultured Rubrobacteraceae bacterium</name>
    <dbReference type="NCBI Taxonomy" id="349277"/>
    <lineage>
        <taxon>Bacteria</taxon>
        <taxon>Bacillati</taxon>
        <taxon>Actinomycetota</taxon>
        <taxon>Rubrobacteria</taxon>
        <taxon>Rubrobacterales</taxon>
        <taxon>Rubrobacteraceae</taxon>
        <taxon>environmental samples</taxon>
    </lineage>
</organism>
<dbReference type="GO" id="GO:0016491">
    <property type="term" value="F:oxidoreductase activity"/>
    <property type="evidence" value="ECO:0007669"/>
    <property type="project" value="UniProtKB-KW"/>
</dbReference>
<feature type="compositionally biased region" description="Basic and acidic residues" evidence="1">
    <location>
        <begin position="23"/>
        <end position="50"/>
    </location>
</feature>
<name>A0A6J4Q707_9ACTN</name>
<protein>
    <submittedName>
        <fullName evidence="2">NAD(P) transhydrogenase alpha subunit</fullName>
        <ecNumber evidence="2">1.6.1.2</ecNumber>
    </submittedName>
</protein>
<feature type="non-terminal residue" evidence="2">
    <location>
        <position position="1"/>
    </location>
</feature>
<evidence type="ECO:0000313" key="2">
    <source>
        <dbReference type="EMBL" id="CAA9436521.1"/>
    </source>
</evidence>
<sequence>ARAPRAVGHLHRSRFSGVGADLARPEHAPYAAHERDERHPRHRPSGCDHRDRHRERPLHHSGGFYSRGLRSYERGRRLLGYQPDARHVPSAETESKEEEGI</sequence>
<dbReference type="EC" id="1.6.1.2" evidence="2"/>
<dbReference type="AlphaFoldDB" id="A0A6J4Q707"/>
<dbReference type="EMBL" id="CADCVB010000138">
    <property type="protein sequence ID" value="CAA9436521.1"/>
    <property type="molecule type" value="Genomic_DNA"/>
</dbReference>
<feature type="non-terminal residue" evidence="2">
    <location>
        <position position="101"/>
    </location>
</feature>
<reference evidence="2" key="1">
    <citation type="submission" date="2020-02" db="EMBL/GenBank/DDBJ databases">
        <authorList>
            <person name="Meier V. D."/>
        </authorList>
    </citation>
    <scope>NUCLEOTIDE SEQUENCE</scope>
    <source>
        <strain evidence="2">AVDCRST_MAG78</strain>
    </source>
</reference>
<accession>A0A6J4Q707</accession>
<feature type="region of interest" description="Disordered" evidence="1">
    <location>
        <begin position="1"/>
        <end position="101"/>
    </location>
</feature>
<evidence type="ECO:0000256" key="1">
    <source>
        <dbReference type="SAM" id="MobiDB-lite"/>
    </source>
</evidence>
<gene>
    <name evidence="2" type="ORF">AVDCRST_MAG78-2081</name>
</gene>
<proteinExistence type="predicted"/>
<keyword evidence="2" id="KW-0560">Oxidoreductase</keyword>